<feature type="region of interest" description="Disordered" evidence="1">
    <location>
        <begin position="1"/>
        <end position="35"/>
    </location>
</feature>
<evidence type="ECO:0000256" key="1">
    <source>
        <dbReference type="SAM" id="MobiDB-lite"/>
    </source>
</evidence>
<feature type="region of interest" description="Disordered" evidence="1">
    <location>
        <begin position="49"/>
        <end position="101"/>
    </location>
</feature>
<dbReference type="EMBL" id="CP109019">
    <property type="protein sequence ID" value="WUT85499.1"/>
    <property type="molecule type" value="Genomic_DNA"/>
</dbReference>
<keyword evidence="3" id="KW-1185">Reference proteome</keyword>
<feature type="compositionally biased region" description="Low complexity" evidence="1">
    <location>
        <begin position="78"/>
        <end position="95"/>
    </location>
</feature>
<protein>
    <submittedName>
        <fullName evidence="2">Uncharacterized protein</fullName>
    </submittedName>
</protein>
<evidence type="ECO:0000313" key="2">
    <source>
        <dbReference type="EMBL" id="WUT85499.1"/>
    </source>
</evidence>
<proteinExistence type="predicted"/>
<name>A0ABZ1XPY4_9ACTN</name>
<reference evidence="2" key="1">
    <citation type="submission" date="2022-10" db="EMBL/GenBank/DDBJ databases">
        <title>The complete genomes of actinobacterial strains from the NBC collection.</title>
        <authorList>
            <person name="Joergensen T.S."/>
            <person name="Alvarez Arevalo M."/>
            <person name="Sterndorff E.B."/>
            <person name="Faurdal D."/>
            <person name="Vuksanovic O."/>
            <person name="Mourched A.-S."/>
            <person name="Charusanti P."/>
            <person name="Shaw S."/>
            <person name="Blin K."/>
            <person name="Weber T."/>
        </authorList>
    </citation>
    <scope>NUCLEOTIDE SEQUENCE</scope>
    <source>
        <strain evidence="2">NBC_00668</strain>
    </source>
</reference>
<gene>
    <name evidence="2" type="ORF">OG515_26555</name>
</gene>
<accession>A0ABZ1XPY4</accession>
<evidence type="ECO:0000313" key="3">
    <source>
        <dbReference type="Proteomes" id="UP001432060"/>
    </source>
</evidence>
<dbReference type="RefSeq" id="WP_329401873.1">
    <property type="nucleotide sequence ID" value="NZ_CP109019.1"/>
</dbReference>
<organism evidence="2 3">
    <name type="scientific">Streptomyces melanogenes</name>
    <dbReference type="NCBI Taxonomy" id="67326"/>
    <lineage>
        <taxon>Bacteria</taxon>
        <taxon>Bacillati</taxon>
        <taxon>Actinomycetota</taxon>
        <taxon>Actinomycetes</taxon>
        <taxon>Kitasatosporales</taxon>
        <taxon>Streptomycetaceae</taxon>
        <taxon>Streptomyces</taxon>
    </lineage>
</organism>
<sequence>MAGHRGAHREAHPRPAREPGATWSPVRPDEPQDRVDQVQYAGPLRVEAAHTLCTGRPRPVPDTADMTPLSRRALVGASASRPTTTRRGARTVRVGPHGHGSLNCRVLEGRYDVTVTSDAGTRFVQRYAGTVHAG</sequence>
<feature type="compositionally biased region" description="Basic and acidic residues" evidence="1">
    <location>
        <begin position="8"/>
        <end position="17"/>
    </location>
</feature>
<dbReference type="Proteomes" id="UP001432060">
    <property type="component" value="Chromosome"/>
</dbReference>